<gene>
    <name evidence="5" type="ORF">DFR52_102108</name>
</gene>
<dbReference type="Gene3D" id="3.40.50.1360">
    <property type="match status" value="1"/>
</dbReference>
<proteinExistence type="predicted"/>
<comment type="caution">
    <text evidence="5">The sequence shown here is derived from an EMBL/GenBank/DDBJ whole genome shotgun (WGS) entry which is preliminary data.</text>
</comment>
<protein>
    <submittedName>
        <fullName evidence="5">DeoR family transcriptional regulator</fullName>
    </submittedName>
</protein>
<dbReference type="PROSITE" id="PS00894">
    <property type="entry name" value="HTH_DEOR_1"/>
    <property type="match status" value="1"/>
</dbReference>
<keyword evidence="6" id="KW-1185">Reference proteome</keyword>
<dbReference type="InterPro" id="IPR018356">
    <property type="entry name" value="Tscrpt_reg_HTH_DeoR_CS"/>
</dbReference>
<keyword evidence="2" id="KW-0238">DNA-binding</keyword>
<evidence type="ECO:0000256" key="3">
    <source>
        <dbReference type="ARBA" id="ARBA00023163"/>
    </source>
</evidence>
<dbReference type="PROSITE" id="PS51000">
    <property type="entry name" value="HTH_DEOR_2"/>
    <property type="match status" value="1"/>
</dbReference>
<dbReference type="SUPFAM" id="SSF100950">
    <property type="entry name" value="NagB/RpiA/CoA transferase-like"/>
    <property type="match status" value="1"/>
</dbReference>
<dbReference type="Pfam" id="PF08220">
    <property type="entry name" value="HTH_DeoR"/>
    <property type="match status" value="1"/>
</dbReference>
<evidence type="ECO:0000256" key="2">
    <source>
        <dbReference type="ARBA" id="ARBA00023125"/>
    </source>
</evidence>
<dbReference type="RefSeq" id="WP_110031261.1">
    <property type="nucleotide sequence ID" value="NZ_QGTR01000002.1"/>
</dbReference>
<feature type="domain" description="HTH deoR-type" evidence="4">
    <location>
        <begin position="5"/>
        <end position="57"/>
    </location>
</feature>
<sequence>MSHPKARRISALSDALVTHRVLHIKTAAQMLGVSEMTVRRDVGAHGDRFAFLGGHIVPAGDLERDGPYDLARAGDSHATAKRRACAHAIGFIKPDDTVFFDCGTTVPHLVDLLPEEISITAVCYALNVAERLVRKRNVRLVMLGGVYHPASASFSGPEALRTLNGLAINVAVLSAAGIDRQRGATCAHFHEAEIKRAAMARSRQTVLLVDSSKIGRLRPAFFGEAQAFDAVITEDGAAELPA</sequence>
<dbReference type="AlphaFoldDB" id="A0A317PKY0"/>
<dbReference type="GO" id="GO:0003677">
    <property type="term" value="F:DNA binding"/>
    <property type="evidence" value="ECO:0007669"/>
    <property type="project" value="UniProtKB-KW"/>
</dbReference>
<evidence type="ECO:0000259" key="4">
    <source>
        <dbReference type="PROSITE" id="PS51000"/>
    </source>
</evidence>
<dbReference type="GO" id="GO:0003700">
    <property type="term" value="F:DNA-binding transcription factor activity"/>
    <property type="evidence" value="ECO:0007669"/>
    <property type="project" value="InterPro"/>
</dbReference>
<dbReference type="Pfam" id="PF00455">
    <property type="entry name" value="DeoRC"/>
    <property type="match status" value="1"/>
</dbReference>
<dbReference type="InterPro" id="IPR001034">
    <property type="entry name" value="DeoR_HTH"/>
</dbReference>
<dbReference type="Proteomes" id="UP000246352">
    <property type="component" value="Unassembled WGS sequence"/>
</dbReference>
<reference evidence="5 6" key="1">
    <citation type="submission" date="2018-05" db="EMBL/GenBank/DDBJ databases">
        <title>Genomic Encyclopedia of Type Strains, Phase IV (KMG-IV): sequencing the most valuable type-strain genomes for metagenomic binning, comparative biology and taxonomic classification.</title>
        <authorList>
            <person name="Goeker M."/>
        </authorList>
    </citation>
    <scope>NUCLEOTIDE SEQUENCE [LARGE SCALE GENOMIC DNA]</scope>
    <source>
        <strain evidence="5 6">DSM 16791</strain>
    </source>
</reference>
<dbReference type="PANTHER" id="PTHR30363">
    <property type="entry name" value="HTH-TYPE TRANSCRIPTIONAL REGULATOR SRLR-RELATED"/>
    <property type="match status" value="1"/>
</dbReference>
<evidence type="ECO:0000313" key="6">
    <source>
        <dbReference type="Proteomes" id="UP000246352"/>
    </source>
</evidence>
<dbReference type="SMART" id="SM01134">
    <property type="entry name" value="DeoRC"/>
    <property type="match status" value="1"/>
</dbReference>
<dbReference type="PANTHER" id="PTHR30363:SF8">
    <property type="entry name" value="DEOXYRIBOSE OPERON REPRESSOR"/>
    <property type="match status" value="1"/>
</dbReference>
<dbReference type="EMBL" id="QGTR01000002">
    <property type="protein sequence ID" value="PWW01446.1"/>
    <property type="molecule type" value="Genomic_DNA"/>
</dbReference>
<organism evidence="5 6">
    <name type="scientific">Hoeflea marina</name>
    <dbReference type="NCBI Taxonomy" id="274592"/>
    <lineage>
        <taxon>Bacteria</taxon>
        <taxon>Pseudomonadati</taxon>
        <taxon>Pseudomonadota</taxon>
        <taxon>Alphaproteobacteria</taxon>
        <taxon>Hyphomicrobiales</taxon>
        <taxon>Rhizobiaceae</taxon>
        <taxon>Hoeflea</taxon>
    </lineage>
</organism>
<dbReference type="InterPro" id="IPR014036">
    <property type="entry name" value="DeoR-like_C"/>
</dbReference>
<accession>A0A317PKY0</accession>
<dbReference type="OrthoDB" id="31600at2"/>
<evidence type="ECO:0000256" key="1">
    <source>
        <dbReference type="ARBA" id="ARBA00023015"/>
    </source>
</evidence>
<name>A0A317PKY0_9HYPH</name>
<keyword evidence="1" id="KW-0805">Transcription regulation</keyword>
<dbReference type="InterPro" id="IPR050313">
    <property type="entry name" value="Carb_Metab_HTH_regulators"/>
</dbReference>
<keyword evidence="3" id="KW-0804">Transcription</keyword>
<dbReference type="InterPro" id="IPR037171">
    <property type="entry name" value="NagB/RpiA_transferase-like"/>
</dbReference>
<evidence type="ECO:0000313" key="5">
    <source>
        <dbReference type="EMBL" id="PWW01446.1"/>
    </source>
</evidence>
<dbReference type="SMART" id="SM00420">
    <property type="entry name" value="HTH_DEOR"/>
    <property type="match status" value="1"/>
</dbReference>